<evidence type="ECO:0000313" key="2">
    <source>
        <dbReference type="EMBL" id="CAD6493527.1"/>
    </source>
</evidence>
<sequence>MRKEVKEWWKQAKRDLITAENCKNSKDYYACAFFCQQSVEKGLKAMYIEKKRMFPGATHSLIYLATEIDMPSEFHTFLRRLTPEFVTTRYPDAAYGTPYELYDEDIVNEILKDSKEVLKWIGSQI</sequence>
<feature type="domain" description="HEPN" evidence="1">
    <location>
        <begin position="9"/>
        <end position="117"/>
    </location>
</feature>
<comment type="caution">
    <text evidence="2">The sequence shown here is derived from an EMBL/GenBank/DDBJ whole genome shotgun (WGS) entry which is preliminary data.</text>
</comment>
<organism evidence="2 3">
    <name type="scientific">Candidatus Argoarchaeum ethanivorans</name>
    <dbReference type="NCBI Taxonomy" id="2608793"/>
    <lineage>
        <taxon>Archaea</taxon>
        <taxon>Methanobacteriati</taxon>
        <taxon>Methanobacteriota</taxon>
        <taxon>Stenosarchaea group</taxon>
        <taxon>Methanomicrobia</taxon>
        <taxon>Methanosarcinales</taxon>
        <taxon>Methanosarcinales incertae sedis</taxon>
        <taxon>GOM Arc I cluster</taxon>
        <taxon>Candidatus Argoarchaeum</taxon>
    </lineage>
</organism>
<dbReference type="Pfam" id="PF05168">
    <property type="entry name" value="HEPN"/>
    <property type="match status" value="1"/>
</dbReference>
<dbReference type="PROSITE" id="PS50910">
    <property type="entry name" value="HEPN"/>
    <property type="match status" value="1"/>
</dbReference>
<dbReference type="Proteomes" id="UP000634805">
    <property type="component" value="Unassembled WGS sequence"/>
</dbReference>
<name>A0A811TG88_9EURY</name>
<accession>A0A811TG88</accession>
<evidence type="ECO:0000313" key="3">
    <source>
        <dbReference type="Proteomes" id="UP000634805"/>
    </source>
</evidence>
<reference evidence="2" key="1">
    <citation type="submission" date="2020-10" db="EMBL/GenBank/DDBJ databases">
        <authorList>
            <person name="Hahn C.J."/>
            <person name="Laso-Perez R."/>
            <person name="Vulcano F."/>
            <person name="Vaziourakis K.-M."/>
            <person name="Stokke R."/>
            <person name="Steen I.H."/>
            <person name="Teske A."/>
            <person name="Boetius A."/>
            <person name="Liebeke M."/>
            <person name="Amann R."/>
            <person name="Knittel K."/>
        </authorList>
    </citation>
    <scope>NUCLEOTIDE SEQUENCE</scope>
    <source>
        <strain evidence="2">Gfbio:e3339647-f889-4370-9287-4fb5cb688e4c:AG392D22_GoMArc1</strain>
    </source>
</reference>
<gene>
    <name evidence="2" type="ORF">EMLJLAPB_00554</name>
</gene>
<dbReference type="InterPro" id="IPR007842">
    <property type="entry name" value="HEPN_dom"/>
</dbReference>
<dbReference type="Gene3D" id="1.20.120.330">
    <property type="entry name" value="Nucleotidyltransferases domain 2"/>
    <property type="match status" value="1"/>
</dbReference>
<dbReference type="SUPFAM" id="SSF81593">
    <property type="entry name" value="Nucleotidyltransferase substrate binding subunit/domain"/>
    <property type="match status" value="1"/>
</dbReference>
<dbReference type="SMART" id="SM00748">
    <property type="entry name" value="HEPN"/>
    <property type="match status" value="1"/>
</dbReference>
<proteinExistence type="predicted"/>
<evidence type="ECO:0000259" key="1">
    <source>
        <dbReference type="PROSITE" id="PS50910"/>
    </source>
</evidence>
<dbReference type="AlphaFoldDB" id="A0A811TG88"/>
<protein>
    <submittedName>
        <fullName evidence="2">HEPN domain protein</fullName>
    </submittedName>
</protein>
<dbReference type="EMBL" id="CAJHIS010000012">
    <property type="protein sequence ID" value="CAD6493527.1"/>
    <property type="molecule type" value="Genomic_DNA"/>
</dbReference>